<keyword evidence="1" id="KW-0812">Transmembrane</keyword>
<feature type="transmembrane region" description="Helical" evidence="1">
    <location>
        <begin position="98"/>
        <end position="119"/>
    </location>
</feature>
<evidence type="ECO:0000313" key="3">
    <source>
        <dbReference type="Proteomes" id="UP000729290"/>
    </source>
</evidence>
<evidence type="ECO:0000313" key="2">
    <source>
        <dbReference type="EMBL" id="MBM6877230.1"/>
    </source>
</evidence>
<dbReference type="InterPro" id="IPR010699">
    <property type="entry name" value="DUF1275"/>
</dbReference>
<dbReference type="PANTHER" id="PTHR37314:SF4">
    <property type="entry name" value="UPF0700 TRANSMEMBRANE PROTEIN YOAK"/>
    <property type="match status" value="1"/>
</dbReference>
<dbReference type="EMBL" id="JACSNV010000004">
    <property type="protein sequence ID" value="MBM6877230.1"/>
    <property type="molecule type" value="Genomic_DNA"/>
</dbReference>
<keyword evidence="1" id="KW-1133">Transmembrane helix</keyword>
<dbReference type="PANTHER" id="PTHR37314">
    <property type="entry name" value="SLR0142 PROTEIN"/>
    <property type="match status" value="1"/>
</dbReference>
<comment type="caution">
    <text evidence="2">The sequence shown here is derived from an EMBL/GenBank/DDBJ whole genome shotgun (WGS) entry which is preliminary data.</text>
</comment>
<keyword evidence="3" id="KW-1185">Reference proteome</keyword>
<feature type="transmembrane region" description="Helical" evidence="1">
    <location>
        <begin position="208"/>
        <end position="227"/>
    </location>
</feature>
<feature type="transmembrane region" description="Helical" evidence="1">
    <location>
        <begin position="69"/>
        <end position="86"/>
    </location>
</feature>
<dbReference type="Pfam" id="PF06912">
    <property type="entry name" value="DUF1275"/>
    <property type="match status" value="1"/>
</dbReference>
<evidence type="ECO:0000256" key="1">
    <source>
        <dbReference type="SAM" id="Phobius"/>
    </source>
</evidence>
<sequence length="244" mass="27976">MKTKKMKLYDTLNEYLEYEKWWVFTILMSVSGFYGAFTYSIRGGIFCNAQTANFVLFAMALGRAQWRHALYFLIPMSAYFLGALLSEALPRSIKKLGLIRWDTLLIFIEMLVVIFLACLPESAPHQISQVFINFICSMQYNTFRQAQSIPMATTFCTNHVRQTGIAFYKALRYKDIDFLGRMLCHMGMLAAFVFGGIISVFLCDRYQGKALFAALIPLTIVLIDLLYADLKKEKGDLYKVPHGH</sequence>
<feature type="transmembrane region" description="Helical" evidence="1">
    <location>
        <begin position="21"/>
        <end position="37"/>
    </location>
</feature>
<name>A0ABS2G869_9FIRM</name>
<reference evidence="2 3" key="1">
    <citation type="journal article" date="2021" name="Sci. Rep.">
        <title>The distribution of antibiotic resistance genes in chicken gut microbiota commensals.</title>
        <authorList>
            <person name="Juricova H."/>
            <person name="Matiasovicova J."/>
            <person name="Kubasova T."/>
            <person name="Cejkova D."/>
            <person name="Rychlik I."/>
        </authorList>
    </citation>
    <scope>NUCLEOTIDE SEQUENCE [LARGE SCALE GENOMIC DNA]</scope>
    <source>
        <strain evidence="2 3">An431b</strain>
    </source>
</reference>
<dbReference type="RefSeq" id="WP_205133242.1">
    <property type="nucleotide sequence ID" value="NZ_JACSNT010000005.1"/>
</dbReference>
<proteinExistence type="predicted"/>
<feature type="transmembrane region" description="Helical" evidence="1">
    <location>
        <begin position="182"/>
        <end position="202"/>
    </location>
</feature>
<keyword evidence="1" id="KW-0472">Membrane</keyword>
<accession>A0ABS2G869</accession>
<organism evidence="2 3">
    <name type="scientific">Anaerotignum lactatifermentans</name>
    <dbReference type="NCBI Taxonomy" id="160404"/>
    <lineage>
        <taxon>Bacteria</taxon>
        <taxon>Bacillati</taxon>
        <taxon>Bacillota</taxon>
        <taxon>Clostridia</taxon>
        <taxon>Lachnospirales</taxon>
        <taxon>Anaerotignaceae</taxon>
        <taxon>Anaerotignum</taxon>
    </lineage>
</organism>
<gene>
    <name evidence="2" type="ORF">H9X83_03520</name>
</gene>
<dbReference type="Proteomes" id="UP000729290">
    <property type="component" value="Unassembled WGS sequence"/>
</dbReference>
<protein>
    <submittedName>
        <fullName evidence="2">DUF1275 domain-containing protein</fullName>
    </submittedName>
</protein>